<evidence type="ECO:0000313" key="2">
    <source>
        <dbReference type="Proteomes" id="UP000503313"/>
    </source>
</evidence>
<accession>A0AAE7BF14</accession>
<organism evidence="1 2">
    <name type="scientific">Arcobacter defluvii</name>
    <dbReference type="NCBI Taxonomy" id="873191"/>
    <lineage>
        <taxon>Bacteria</taxon>
        <taxon>Pseudomonadati</taxon>
        <taxon>Campylobacterota</taxon>
        <taxon>Epsilonproteobacteria</taxon>
        <taxon>Campylobacterales</taxon>
        <taxon>Arcobacteraceae</taxon>
        <taxon>Arcobacter</taxon>
    </lineage>
</organism>
<proteinExistence type="predicted"/>
<dbReference type="RefSeq" id="WP_129012054.1">
    <property type="nucleotide sequence ID" value="NZ_CP053835.1"/>
</dbReference>
<keyword evidence="2" id="KW-1185">Reference proteome</keyword>
<dbReference type="KEGG" id="adz:ADFLV_1326"/>
<sequence length="406" mass="48120">MQLEIIYVNKSTILPVDYKMKEEINKIINHSLIHNGQNKLNQLNIFFVNEVELYGDIIKRDKRTYKMEDLSLFDTEFLGVYIENSDELNGQILIKICPERILHSAFVLKEKWNLEESNLEIYKTLLGHVILKQLGHYALTQSDFSEYPFASMILKNLDSYDASCLDMLYNAYYSDIHHIYYKNYEIEYSLVNRFSLEHNWSQKEKNIIWKFIESQYDGKSSIICWKKTCDFIDTFESWKKVKKSTALKEYLKIFDRNDKIFDSITDKFKNNENINSCNFEAIYIEHMENVINTPELCNLNPDLLTNFNGVYQTLIKYFSKNNNSNKVLKYCEHYLTKIDTTNYTTYTKTYVIMADAIKNDSPKKSREYLNLALSYAKDTFPEFKEGYEETIYKKLQELDELDAGSL</sequence>
<dbReference type="AlphaFoldDB" id="A0AAE7BF14"/>
<protein>
    <submittedName>
        <fullName evidence="1">Uncharacterized protein</fullName>
    </submittedName>
</protein>
<name>A0AAE7BF14_9BACT</name>
<reference evidence="1 2" key="1">
    <citation type="submission" date="2020-05" db="EMBL/GenBank/DDBJ databases">
        <title>Complete genome sequencing of Campylobacter and Arcobacter type strains.</title>
        <authorList>
            <person name="Miller W.G."/>
            <person name="Yee E."/>
        </authorList>
    </citation>
    <scope>NUCLEOTIDE SEQUENCE [LARGE SCALE GENOMIC DNA]</scope>
    <source>
        <strain evidence="1 2">LMG 25694</strain>
    </source>
</reference>
<dbReference type="Proteomes" id="UP000503313">
    <property type="component" value="Chromosome"/>
</dbReference>
<gene>
    <name evidence="1" type="ORF">ADFLV_1326</name>
</gene>
<dbReference type="EMBL" id="CP053835">
    <property type="protein sequence ID" value="QKF77358.1"/>
    <property type="molecule type" value="Genomic_DNA"/>
</dbReference>
<evidence type="ECO:0000313" key="1">
    <source>
        <dbReference type="EMBL" id="QKF77358.1"/>
    </source>
</evidence>